<dbReference type="Gene3D" id="2.40.50.140">
    <property type="entry name" value="Nucleic acid-binding proteins"/>
    <property type="match status" value="1"/>
</dbReference>
<dbReference type="InterPro" id="IPR003489">
    <property type="entry name" value="RHF/RaiA"/>
</dbReference>
<dbReference type="EMBL" id="PNYA01000001">
    <property type="protein sequence ID" value="PMS23621.1"/>
    <property type="molecule type" value="Genomic_DNA"/>
</dbReference>
<name>A0A2N7W2I8_9BURK</name>
<protein>
    <submittedName>
        <fullName evidence="1">30S ribosomal protein S30</fullName>
    </submittedName>
</protein>
<dbReference type="InterPro" id="IPR012340">
    <property type="entry name" value="NA-bd_OB-fold"/>
</dbReference>
<sequence>METLTRAGPGPGDARERAWLIPSTGTIMKLPLEIFFEGLERSEAIEAAVKKHAAKLDRYYGELMRCSVRIVCDEKHKHQGKPFAVRIDLTMPGHEIVSNREAHEDVYVALRDAFDATSRQLEDVVRKLRGQVKTHAEPLHGIVVSVNREHRFGFIRTAAEEDFYFGPDNLADLDFGEVAVGTHVHFIGEVAGEGRQAKRVCKDAR</sequence>
<reference evidence="1 2" key="1">
    <citation type="submission" date="2018-01" db="EMBL/GenBank/DDBJ databases">
        <title>Whole genome analyses suggest that Burkholderia sensu lato contains two further novel genera in the rhizoxinica-symbiotica group Mycetohabitans gen. nov., and Trinickia gen. nov.: implications for the evolution of diazotrophy and nodulation in the Burkholderiaceae.</title>
        <authorList>
            <person name="Estrada-de los Santos P."/>
            <person name="Palmer M."/>
            <person name="Chavez-Ramirez B."/>
            <person name="Beukes C."/>
            <person name="Steenkamp E.T."/>
            <person name="Hirsch A.M."/>
            <person name="Manyaka P."/>
            <person name="Maluk M."/>
            <person name="Lafos M."/>
            <person name="Crook M."/>
            <person name="Gross E."/>
            <person name="Simon M.F."/>
            <person name="Bueno dos Reis Junior F."/>
            <person name="Poole P.S."/>
            <person name="Venter S.N."/>
            <person name="James E.K."/>
        </authorList>
    </citation>
    <scope>NUCLEOTIDE SEQUENCE [LARGE SCALE GENOMIC DNA]</scope>
    <source>
        <strain evidence="1 2">GIMN1.004</strain>
    </source>
</reference>
<dbReference type="Proteomes" id="UP000235616">
    <property type="component" value="Unassembled WGS sequence"/>
</dbReference>
<dbReference type="SUPFAM" id="SSF69754">
    <property type="entry name" value="Ribosome binding protein Y (YfiA homologue)"/>
    <property type="match status" value="1"/>
</dbReference>
<dbReference type="InterPro" id="IPR036567">
    <property type="entry name" value="RHF-like"/>
</dbReference>
<dbReference type="AlphaFoldDB" id="A0A2N7W2I8"/>
<keyword evidence="1" id="KW-0689">Ribosomal protein</keyword>
<proteinExistence type="predicted"/>
<dbReference type="Gene3D" id="3.30.160.100">
    <property type="entry name" value="Ribosome hibernation promotion factor-like"/>
    <property type="match status" value="1"/>
</dbReference>
<comment type="caution">
    <text evidence="1">The sequence shown here is derived from an EMBL/GenBank/DDBJ whole genome shotgun (WGS) entry which is preliminary data.</text>
</comment>
<keyword evidence="2" id="KW-1185">Reference proteome</keyword>
<evidence type="ECO:0000313" key="2">
    <source>
        <dbReference type="Proteomes" id="UP000235616"/>
    </source>
</evidence>
<organism evidence="1 2">
    <name type="scientific">Trinickia dabaoshanensis</name>
    <dbReference type="NCBI Taxonomy" id="564714"/>
    <lineage>
        <taxon>Bacteria</taxon>
        <taxon>Pseudomonadati</taxon>
        <taxon>Pseudomonadota</taxon>
        <taxon>Betaproteobacteria</taxon>
        <taxon>Burkholderiales</taxon>
        <taxon>Burkholderiaceae</taxon>
        <taxon>Trinickia</taxon>
    </lineage>
</organism>
<dbReference type="GO" id="GO:0005840">
    <property type="term" value="C:ribosome"/>
    <property type="evidence" value="ECO:0007669"/>
    <property type="project" value="UniProtKB-KW"/>
</dbReference>
<dbReference type="SUPFAM" id="SSF50249">
    <property type="entry name" value="Nucleic acid-binding proteins"/>
    <property type="match status" value="1"/>
</dbReference>
<keyword evidence="1" id="KW-0687">Ribonucleoprotein</keyword>
<dbReference type="OrthoDB" id="9782252at2"/>
<dbReference type="CDD" id="cd00552">
    <property type="entry name" value="RaiA"/>
    <property type="match status" value="1"/>
</dbReference>
<evidence type="ECO:0000313" key="1">
    <source>
        <dbReference type="EMBL" id="PMS23621.1"/>
    </source>
</evidence>
<gene>
    <name evidence="1" type="ORF">C0Z18_00030</name>
</gene>
<accession>A0A2N7W2I8</accession>
<dbReference type="Pfam" id="PF02482">
    <property type="entry name" value="Ribosomal_S30AE"/>
    <property type="match status" value="1"/>
</dbReference>